<reference evidence="2 3" key="1">
    <citation type="journal article" date="2017" name="ISME J.">
        <title>Energy and carbon metabolisms in a deep terrestrial subsurface fluid microbial community.</title>
        <authorList>
            <person name="Momper L."/>
            <person name="Jungbluth S.P."/>
            <person name="Lee M.D."/>
            <person name="Amend J.P."/>
        </authorList>
    </citation>
    <scope>NUCLEOTIDE SEQUENCE [LARGE SCALE GENOMIC DNA]</scope>
    <source>
        <strain evidence="2">SURF_17</strain>
    </source>
</reference>
<organism evidence="2 3">
    <name type="scientific">Candidatus Abyssobacteria bacterium SURF_17</name>
    <dbReference type="NCBI Taxonomy" id="2093361"/>
    <lineage>
        <taxon>Bacteria</taxon>
        <taxon>Pseudomonadati</taxon>
        <taxon>Candidatus Hydrogenedentota</taxon>
        <taxon>Candidatus Abyssobacteria</taxon>
    </lineage>
</organism>
<dbReference type="Pfam" id="PF00643">
    <property type="entry name" value="zf-B_box"/>
    <property type="match status" value="1"/>
</dbReference>
<gene>
    <name evidence="2" type="ORF">C4532_16765</name>
</gene>
<accession>A0A419ER32</accession>
<comment type="caution">
    <text evidence="2">The sequence shown here is derived from an EMBL/GenBank/DDBJ whole genome shotgun (WGS) entry which is preliminary data.</text>
</comment>
<dbReference type="EMBL" id="QZKI01000121">
    <property type="protein sequence ID" value="RJP65879.1"/>
    <property type="molecule type" value="Genomic_DNA"/>
</dbReference>
<dbReference type="InterPro" id="IPR000315">
    <property type="entry name" value="Znf_B-box"/>
</dbReference>
<name>A0A419ER32_9BACT</name>
<evidence type="ECO:0000259" key="1">
    <source>
        <dbReference type="PROSITE" id="PS50119"/>
    </source>
</evidence>
<dbReference type="SUPFAM" id="SSF57845">
    <property type="entry name" value="B-box zinc-binding domain"/>
    <property type="match status" value="1"/>
</dbReference>
<sequence length="37" mass="4367">MSAIRSRYCTLHPEAKARHYCPHCMRFLCEACIEELP</sequence>
<feature type="domain" description="B box-type" evidence="1">
    <location>
        <begin position="4"/>
        <end position="37"/>
    </location>
</feature>
<proteinExistence type="predicted"/>
<evidence type="ECO:0000313" key="2">
    <source>
        <dbReference type="EMBL" id="RJP65879.1"/>
    </source>
</evidence>
<dbReference type="PROSITE" id="PS50119">
    <property type="entry name" value="ZF_BBOX"/>
    <property type="match status" value="1"/>
</dbReference>
<dbReference type="AlphaFoldDB" id="A0A419ER32"/>
<dbReference type="Proteomes" id="UP000285961">
    <property type="component" value="Unassembled WGS sequence"/>
</dbReference>
<dbReference type="GO" id="GO:0008270">
    <property type="term" value="F:zinc ion binding"/>
    <property type="evidence" value="ECO:0007669"/>
    <property type="project" value="InterPro"/>
</dbReference>
<evidence type="ECO:0000313" key="3">
    <source>
        <dbReference type="Proteomes" id="UP000285961"/>
    </source>
</evidence>
<protein>
    <recommendedName>
        <fullName evidence="1">B box-type domain-containing protein</fullName>
    </recommendedName>
</protein>